<dbReference type="InterPro" id="IPR045280">
    <property type="entry name" value="TIFY-like"/>
</dbReference>
<feature type="compositionally biased region" description="Polar residues" evidence="1">
    <location>
        <begin position="406"/>
        <end position="425"/>
    </location>
</feature>
<dbReference type="Proteomes" id="UP000631114">
    <property type="component" value="Unassembled WGS sequence"/>
</dbReference>
<evidence type="ECO:0000259" key="3">
    <source>
        <dbReference type="PROSITE" id="PS51320"/>
    </source>
</evidence>
<feature type="region of interest" description="Disordered" evidence="1">
    <location>
        <begin position="1"/>
        <end position="25"/>
    </location>
</feature>
<organism evidence="4 5">
    <name type="scientific">Coptis chinensis</name>
    <dbReference type="NCBI Taxonomy" id="261450"/>
    <lineage>
        <taxon>Eukaryota</taxon>
        <taxon>Viridiplantae</taxon>
        <taxon>Streptophyta</taxon>
        <taxon>Embryophyta</taxon>
        <taxon>Tracheophyta</taxon>
        <taxon>Spermatophyta</taxon>
        <taxon>Magnoliopsida</taxon>
        <taxon>Ranunculales</taxon>
        <taxon>Ranunculaceae</taxon>
        <taxon>Coptidoideae</taxon>
        <taxon>Coptis</taxon>
    </lineage>
</organism>
<feature type="region of interest" description="Disordered" evidence="1">
    <location>
        <begin position="236"/>
        <end position="301"/>
    </location>
</feature>
<dbReference type="SMART" id="SM00979">
    <property type="entry name" value="TIFY"/>
    <property type="match status" value="1"/>
</dbReference>
<sequence>MASEAQIEENDGEGRGKSNKKPTRLVVSSGGSELTLSFEGKVYVFNGVTLDKVQAVLSYLGGNGSQFGMPVMLDVPQHPNLSRRFASLVRFREKRKERGLDNKTRHTTHKVVAARADGKNKDLELNDTVQKEADSPLAMDSYFETKVPKLGMVFQSDDQAYDYYNRYARSLGFSVRRSSSTHPLTIAVKAASTESSCTFAKGLLIRVLEELDSFLKSDSDNSTALEDAVLTLRPLKKSKGKMSGKTKGTKEKEKRNGKTQARPTGTDGLSDPALPGAAAPASRLSVTSDIPSTHIPATRSWNMPYTEGSIEQVEQNILPQSDIDGSQYELMSGGWNVQHSWQGEVAPRNGAGYLGSSSLEALSLRPTRPLSMPQMPYDKVRILSYILYFTIDWLVTGFIGFLGQQSSSHKPTETPMQQCPPQSLEFSERTLHR</sequence>
<keyword evidence="2" id="KW-0812">Transmembrane</keyword>
<feature type="region of interest" description="Disordered" evidence="1">
    <location>
        <begin position="406"/>
        <end position="433"/>
    </location>
</feature>
<dbReference type="InterPro" id="IPR010399">
    <property type="entry name" value="Tify_dom"/>
</dbReference>
<evidence type="ECO:0000313" key="4">
    <source>
        <dbReference type="EMBL" id="KAF9603323.1"/>
    </source>
</evidence>
<feature type="domain" description="Tify" evidence="3">
    <location>
        <begin position="27"/>
        <end position="62"/>
    </location>
</feature>
<keyword evidence="2" id="KW-0472">Membrane</keyword>
<evidence type="ECO:0000313" key="5">
    <source>
        <dbReference type="Proteomes" id="UP000631114"/>
    </source>
</evidence>
<dbReference type="EMBL" id="JADFTS010000006">
    <property type="protein sequence ID" value="KAF9603323.1"/>
    <property type="molecule type" value="Genomic_DNA"/>
</dbReference>
<proteinExistence type="predicted"/>
<keyword evidence="2" id="KW-1133">Transmembrane helix</keyword>
<name>A0A835LPK1_9MAGN</name>
<dbReference type="PANTHER" id="PTHR46125">
    <property type="entry name" value="GATA TRANSCRIPTION FACTOR 28"/>
    <property type="match status" value="1"/>
</dbReference>
<dbReference type="PROSITE" id="PS51320">
    <property type="entry name" value="TIFY"/>
    <property type="match status" value="1"/>
</dbReference>
<feature type="transmembrane region" description="Helical" evidence="2">
    <location>
        <begin position="382"/>
        <end position="402"/>
    </location>
</feature>
<dbReference type="Pfam" id="PF06200">
    <property type="entry name" value="tify"/>
    <property type="match status" value="1"/>
</dbReference>
<keyword evidence="5" id="KW-1185">Reference proteome</keyword>
<gene>
    <name evidence="4" type="ORF">IFM89_034672</name>
</gene>
<dbReference type="OrthoDB" id="2402896at2759"/>
<evidence type="ECO:0000256" key="1">
    <source>
        <dbReference type="SAM" id="MobiDB-lite"/>
    </source>
</evidence>
<comment type="caution">
    <text evidence="4">The sequence shown here is derived from an EMBL/GenBank/DDBJ whole genome shotgun (WGS) entry which is preliminary data.</text>
</comment>
<dbReference type="AlphaFoldDB" id="A0A835LPK1"/>
<accession>A0A835LPK1</accession>
<feature type="compositionally biased region" description="Acidic residues" evidence="1">
    <location>
        <begin position="1"/>
        <end position="11"/>
    </location>
</feature>
<evidence type="ECO:0000256" key="2">
    <source>
        <dbReference type="SAM" id="Phobius"/>
    </source>
</evidence>
<reference evidence="4 5" key="1">
    <citation type="submission" date="2020-10" db="EMBL/GenBank/DDBJ databases">
        <title>The Coptis chinensis genome and diversification of protoberbering-type alkaloids.</title>
        <authorList>
            <person name="Wang B."/>
            <person name="Shu S."/>
            <person name="Song C."/>
            <person name="Liu Y."/>
        </authorList>
    </citation>
    <scope>NUCLEOTIDE SEQUENCE [LARGE SCALE GENOMIC DNA]</scope>
    <source>
        <strain evidence="4">HL-2020</strain>
        <tissue evidence="4">Leaf</tissue>
    </source>
</reference>
<dbReference type="GO" id="GO:0006355">
    <property type="term" value="P:regulation of DNA-templated transcription"/>
    <property type="evidence" value="ECO:0007669"/>
    <property type="project" value="InterPro"/>
</dbReference>
<dbReference type="PANTHER" id="PTHR46125:SF7">
    <property type="entry name" value="GATA TRANSCRIPTION FACTOR 19-LIKE ISOFORM X1"/>
    <property type="match status" value="1"/>
</dbReference>
<protein>
    <recommendedName>
        <fullName evidence="3">Tify domain-containing protein</fullName>
    </recommendedName>
</protein>